<dbReference type="EMBL" id="JBJDQH010000004">
    <property type="protein sequence ID" value="MFK4266030.1"/>
    <property type="molecule type" value="Genomic_DNA"/>
</dbReference>
<accession>A0ABW8LJD4</accession>
<dbReference type="GO" id="GO:0016301">
    <property type="term" value="F:kinase activity"/>
    <property type="evidence" value="ECO:0007669"/>
    <property type="project" value="UniProtKB-KW"/>
</dbReference>
<keyword evidence="4" id="KW-0808">Transferase</keyword>
<evidence type="ECO:0000256" key="4">
    <source>
        <dbReference type="ARBA" id="ARBA00022679"/>
    </source>
</evidence>
<evidence type="ECO:0000256" key="7">
    <source>
        <dbReference type="SAM" id="Phobius"/>
    </source>
</evidence>
<evidence type="ECO:0000313" key="9">
    <source>
        <dbReference type="EMBL" id="MFK4266030.1"/>
    </source>
</evidence>
<keyword evidence="10" id="KW-1185">Reference proteome</keyword>
<dbReference type="Pfam" id="PF02518">
    <property type="entry name" value="HATPase_c"/>
    <property type="match status" value="1"/>
</dbReference>
<evidence type="ECO:0000259" key="8">
    <source>
        <dbReference type="Pfam" id="PF02518"/>
    </source>
</evidence>
<feature type="compositionally biased region" description="Pro residues" evidence="6">
    <location>
        <begin position="396"/>
        <end position="415"/>
    </location>
</feature>
<dbReference type="PANTHER" id="PTHR45436:SF5">
    <property type="entry name" value="SENSOR HISTIDINE KINASE TRCS"/>
    <property type="match status" value="1"/>
</dbReference>
<dbReference type="InterPro" id="IPR036890">
    <property type="entry name" value="HATPase_C_sf"/>
</dbReference>
<proteinExistence type="predicted"/>
<evidence type="ECO:0000256" key="2">
    <source>
        <dbReference type="ARBA" id="ARBA00012438"/>
    </source>
</evidence>
<feature type="region of interest" description="Disordered" evidence="6">
    <location>
        <begin position="396"/>
        <end position="527"/>
    </location>
</feature>
<name>A0ABW8LJD4_9ACTN</name>
<evidence type="ECO:0000256" key="6">
    <source>
        <dbReference type="SAM" id="MobiDB-lite"/>
    </source>
</evidence>
<keyword evidence="5 9" id="KW-0418">Kinase</keyword>
<dbReference type="InterPro" id="IPR050428">
    <property type="entry name" value="TCS_sensor_his_kinase"/>
</dbReference>
<keyword evidence="7" id="KW-0472">Membrane</keyword>
<comment type="caution">
    <text evidence="9">The sequence shown here is derived from an EMBL/GenBank/DDBJ whole genome shotgun (WGS) entry which is preliminary data.</text>
</comment>
<feature type="domain" description="Histidine kinase/HSP90-like ATPase" evidence="8">
    <location>
        <begin position="266"/>
        <end position="374"/>
    </location>
</feature>
<dbReference type="Proteomes" id="UP001620295">
    <property type="component" value="Unassembled WGS sequence"/>
</dbReference>
<organism evidence="9 10">
    <name type="scientific">Streptomyces milbemycinicus</name>
    <dbReference type="NCBI Taxonomy" id="476552"/>
    <lineage>
        <taxon>Bacteria</taxon>
        <taxon>Bacillati</taxon>
        <taxon>Actinomycetota</taxon>
        <taxon>Actinomycetes</taxon>
        <taxon>Kitasatosporales</taxon>
        <taxon>Streptomycetaceae</taxon>
        <taxon>Streptomyces</taxon>
    </lineage>
</organism>
<evidence type="ECO:0000256" key="5">
    <source>
        <dbReference type="ARBA" id="ARBA00022777"/>
    </source>
</evidence>
<dbReference type="InterPro" id="IPR003594">
    <property type="entry name" value="HATPase_dom"/>
</dbReference>
<dbReference type="EC" id="2.7.13.3" evidence="2"/>
<comment type="catalytic activity">
    <reaction evidence="1">
        <text>ATP + protein L-histidine = ADP + protein N-phospho-L-histidine.</text>
        <dbReference type="EC" id="2.7.13.3"/>
    </reaction>
</comment>
<evidence type="ECO:0000256" key="3">
    <source>
        <dbReference type="ARBA" id="ARBA00022553"/>
    </source>
</evidence>
<reference evidence="9 10" key="1">
    <citation type="submission" date="2024-11" db="EMBL/GenBank/DDBJ databases">
        <title>The Natural Products Discovery Center: Release of the First 8490 Sequenced Strains for Exploring Actinobacteria Biosynthetic Diversity.</title>
        <authorList>
            <person name="Kalkreuter E."/>
            <person name="Kautsar S.A."/>
            <person name="Yang D."/>
            <person name="Bader C.D."/>
            <person name="Teijaro C.N."/>
            <person name="Fluegel L."/>
            <person name="Davis C.M."/>
            <person name="Simpson J.R."/>
            <person name="Lauterbach L."/>
            <person name="Steele A.D."/>
            <person name="Gui C."/>
            <person name="Meng S."/>
            <person name="Li G."/>
            <person name="Viehrig K."/>
            <person name="Ye F."/>
            <person name="Su P."/>
            <person name="Kiefer A.F."/>
            <person name="Nichols A."/>
            <person name="Cepeda A.J."/>
            <person name="Yan W."/>
            <person name="Fan B."/>
            <person name="Jiang Y."/>
            <person name="Adhikari A."/>
            <person name="Zheng C.-J."/>
            <person name="Schuster L."/>
            <person name="Cowan T.M."/>
            <person name="Smanski M.J."/>
            <person name="Chevrette M.G."/>
            <person name="De Carvalho L.P.S."/>
            <person name="Shen B."/>
        </authorList>
    </citation>
    <scope>NUCLEOTIDE SEQUENCE [LARGE SCALE GENOMIC DNA]</scope>
    <source>
        <strain evidence="9 10">NPDC020863</strain>
    </source>
</reference>
<dbReference type="RefSeq" id="WP_358642165.1">
    <property type="nucleotide sequence ID" value="NZ_JBFACG010000008.1"/>
</dbReference>
<keyword evidence="3" id="KW-0597">Phosphoprotein</keyword>
<evidence type="ECO:0000256" key="1">
    <source>
        <dbReference type="ARBA" id="ARBA00000085"/>
    </source>
</evidence>
<dbReference type="Gene3D" id="3.30.565.10">
    <property type="entry name" value="Histidine kinase-like ATPase, C-terminal domain"/>
    <property type="match status" value="1"/>
</dbReference>
<keyword evidence="7" id="KW-1133">Transmembrane helix</keyword>
<sequence>MVFAGSSPGGRRPASALVWLIPPAATALAAALAVTRVPTGARAAVAWCGLAATLAVAVAAAEAVRRGRAIAALRLKAAEREAVLRQRLVDQEVETRRLAKEVLPAAVERLRLGAEPADVMKDIDHPTCLDPDFESAHRAVLWEMLQTVRFEEDLRDAAQRAFVNIARRVQAITHQQAYDMREMEDKHGADYEVYDDLLHLDHGNALIGRMADSISVLGGSRPGRQWRDPIPLYNVCRGAISRILEYQRVDLHSVADVGIVGPGVEPLIHAMAELLDNATRYSPPKTRVHLTAVEVQSGVAIEIEDAGVGLTEEARRRTELVLAHASTGLDLNDLGETPRLGLAVVGRLAHKYRFQFSLRPSAYGGVRAVLVVPQSVICTTPVPGGMIAHAAKLPPPKPVTRAKPNPPANWTPTPTPTRTGGPAADLGRVPAPPNMPHNTVGVPPQNTVGLPQRRRRMPHVTRSVRGDTGAEPVRQAPPAQEKPPVEPGLWLAPFFKGISGAADNTESGRLPHRDESSNTTHESDKGE</sequence>
<evidence type="ECO:0000313" key="10">
    <source>
        <dbReference type="Proteomes" id="UP001620295"/>
    </source>
</evidence>
<gene>
    <name evidence="9" type="ORF">ACI2L5_13935</name>
</gene>
<feature type="compositionally biased region" description="Basic and acidic residues" evidence="6">
    <location>
        <begin position="509"/>
        <end position="527"/>
    </location>
</feature>
<feature type="transmembrane region" description="Helical" evidence="7">
    <location>
        <begin position="43"/>
        <end position="64"/>
    </location>
</feature>
<protein>
    <recommendedName>
        <fullName evidence="2">histidine kinase</fullName>
        <ecNumber evidence="2">2.7.13.3</ecNumber>
    </recommendedName>
</protein>
<keyword evidence="7" id="KW-0812">Transmembrane</keyword>
<dbReference type="PANTHER" id="PTHR45436">
    <property type="entry name" value="SENSOR HISTIDINE KINASE YKOH"/>
    <property type="match status" value="1"/>
</dbReference>
<dbReference type="SUPFAM" id="SSF55874">
    <property type="entry name" value="ATPase domain of HSP90 chaperone/DNA topoisomerase II/histidine kinase"/>
    <property type="match status" value="1"/>
</dbReference>